<dbReference type="HOGENOM" id="CLU_544555_0_0_1"/>
<dbReference type="Pfam" id="PF00447">
    <property type="entry name" value="HSF_DNA-bind"/>
    <property type="match status" value="1"/>
</dbReference>
<dbReference type="InterPro" id="IPR000232">
    <property type="entry name" value="HSF_DNA-bd"/>
</dbReference>
<dbReference type="eggNOG" id="KOG0627">
    <property type="taxonomic scope" value="Eukaryota"/>
</dbReference>
<keyword evidence="3" id="KW-0539">Nucleus</keyword>
<dbReference type="PaxDb" id="2850-Phatr44582"/>
<evidence type="ECO:0000256" key="1">
    <source>
        <dbReference type="ARBA" id="ARBA00004123"/>
    </source>
</evidence>
<comment type="subcellular location">
    <subcellularLocation>
        <location evidence="1">Nucleus</location>
    </subcellularLocation>
</comment>
<dbReference type="InParanoid" id="B7FUK2"/>
<dbReference type="GO" id="GO:0043565">
    <property type="term" value="F:sequence-specific DNA binding"/>
    <property type="evidence" value="ECO:0007669"/>
    <property type="project" value="InterPro"/>
</dbReference>
<organism evidence="7 8">
    <name type="scientific">Phaeodactylum tricornutum (strain CCAP 1055/1)</name>
    <dbReference type="NCBI Taxonomy" id="556484"/>
    <lineage>
        <taxon>Eukaryota</taxon>
        <taxon>Sar</taxon>
        <taxon>Stramenopiles</taxon>
        <taxon>Ochrophyta</taxon>
        <taxon>Bacillariophyta</taxon>
        <taxon>Bacillariophyceae</taxon>
        <taxon>Bacillariophycidae</taxon>
        <taxon>Naviculales</taxon>
        <taxon>Phaeodactylaceae</taxon>
        <taxon>Phaeodactylum</taxon>
    </lineage>
</organism>
<dbReference type="GO" id="GO:0005634">
    <property type="term" value="C:nucleus"/>
    <property type="evidence" value="ECO:0007669"/>
    <property type="project" value="UniProtKB-SubCell"/>
</dbReference>
<dbReference type="SMART" id="SM00415">
    <property type="entry name" value="HSF"/>
    <property type="match status" value="1"/>
</dbReference>
<evidence type="ECO:0000313" key="8">
    <source>
        <dbReference type="Proteomes" id="UP000000759"/>
    </source>
</evidence>
<dbReference type="OrthoDB" id="49274at2759"/>
<protein>
    <recommendedName>
        <fullName evidence="6">HSF-type DNA-binding domain-containing protein</fullName>
    </recommendedName>
</protein>
<feature type="compositionally biased region" description="Basic and acidic residues" evidence="5">
    <location>
        <begin position="1"/>
        <end position="20"/>
    </location>
</feature>
<comment type="similarity">
    <text evidence="4">Belongs to the HSF family.</text>
</comment>
<dbReference type="EMBL" id="CM000607">
    <property type="protein sequence ID" value="EEC50277.1"/>
    <property type="molecule type" value="Genomic_DNA"/>
</dbReference>
<gene>
    <name evidence="7" type="ORF">PHATRDRAFT_44582</name>
</gene>
<evidence type="ECO:0000256" key="4">
    <source>
        <dbReference type="RuleBase" id="RU004020"/>
    </source>
</evidence>
<name>B7FUK2_PHATC</name>
<evidence type="ECO:0000256" key="3">
    <source>
        <dbReference type="ARBA" id="ARBA00023242"/>
    </source>
</evidence>
<dbReference type="KEGG" id="pti:PHATRDRAFT_44582"/>
<dbReference type="SUPFAM" id="SSF46785">
    <property type="entry name" value="Winged helix' DNA-binding domain"/>
    <property type="match status" value="1"/>
</dbReference>
<feature type="region of interest" description="Disordered" evidence="5">
    <location>
        <begin position="438"/>
        <end position="462"/>
    </location>
</feature>
<reference evidence="8" key="2">
    <citation type="submission" date="2008-08" db="EMBL/GenBank/DDBJ databases">
        <authorList>
            <consortium name="Diatom Consortium"/>
            <person name="Grigoriev I."/>
            <person name="Grimwood J."/>
            <person name="Kuo A."/>
            <person name="Otillar R.P."/>
            <person name="Salamov A."/>
            <person name="Detter J.C."/>
            <person name="Lindquist E."/>
            <person name="Shapiro H."/>
            <person name="Lucas S."/>
            <person name="Glavina del Rio T."/>
            <person name="Pitluck S."/>
            <person name="Rokhsar D."/>
            <person name="Bowler C."/>
        </authorList>
    </citation>
    <scope>GENOME REANNOTATION</scope>
    <source>
        <strain evidence="8">CCAP 1055/1</strain>
    </source>
</reference>
<dbReference type="Gene3D" id="1.10.10.10">
    <property type="entry name" value="Winged helix-like DNA-binding domain superfamily/Winged helix DNA-binding domain"/>
    <property type="match status" value="1"/>
</dbReference>
<evidence type="ECO:0000259" key="6">
    <source>
        <dbReference type="SMART" id="SM00415"/>
    </source>
</evidence>
<feature type="compositionally biased region" description="Polar residues" evidence="5">
    <location>
        <begin position="247"/>
        <end position="264"/>
    </location>
</feature>
<accession>B7FUK2</accession>
<dbReference type="InterPro" id="IPR036390">
    <property type="entry name" value="WH_DNA-bd_sf"/>
</dbReference>
<feature type="domain" description="HSF-type DNA-binding" evidence="6">
    <location>
        <begin position="104"/>
        <end position="197"/>
    </location>
</feature>
<keyword evidence="8" id="KW-1185">Reference proteome</keyword>
<keyword evidence="2" id="KW-0238">DNA-binding</keyword>
<feature type="region of interest" description="Disordered" evidence="5">
    <location>
        <begin position="1"/>
        <end position="29"/>
    </location>
</feature>
<evidence type="ECO:0000256" key="5">
    <source>
        <dbReference type="SAM" id="MobiDB-lite"/>
    </source>
</evidence>
<dbReference type="GO" id="GO:0003700">
    <property type="term" value="F:DNA-binding transcription factor activity"/>
    <property type="evidence" value="ECO:0007669"/>
    <property type="project" value="InterPro"/>
</dbReference>
<dbReference type="GeneID" id="7198088"/>
<dbReference type="PANTHER" id="PTHR10015:SF206">
    <property type="entry name" value="HSF-TYPE DNA-BINDING DOMAIN-CONTAINING PROTEIN"/>
    <property type="match status" value="1"/>
</dbReference>
<dbReference type="RefSeq" id="XP_002178612.1">
    <property type="nucleotide sequence ID" value="XM_002178576.1"/>
</dbReference>
<reference evidence="7 8" key="1">
    <citation type="journal article" date="2008" name="Nature">
        <title>The Phaeodactylum genome reveals the evolutionary history of diatom genomes.</title>
        <authorList>
            <person name="Bowler C."/>
            <person name="Allen A.E."/>
            <person name="Badger J.H."/>
            <person name="Grimwood J."/>
            <person name="Jabbari K."/>
            <person name="Kuo A."/>
            <person name="Maheswari U."/>
            <person name="Martens C."/>
            <person name="Maumus F."/>
            <person name="Otillar R.P."/>
            <person name="Rayko E."/>
            <person name="Salamov A."/>
            <person name="Vandepoele K."/>
            <person name="Beszteri B."/>
            <person name="Gruber A."/>
            <person name="Heijde M."/>
            <person name="Katinka M."/>
            <person name="Mock T."/>
            <person name="Valentin K."/>
            <person name="Verret F."/>
            <person name="Berges J.A."/>
            <person name="Brownlee C."/>
            <person name="Cadoret J.P."/>
            <person name="Chiovitti A."/>
            <person name="Choi C.J."/>
            <person name="Coesel S."/>
            <person name="De Martino A."/>
            <person name="Detter J.C."/>
            <person name="Durkin C."/>
            <person name="Falciatore A."/>
            <person name="Fournet J."/>
            <person name="Haruta M."/>
            <person name="Huysman M.J."/>
            <person name="Jenkins B.D."/>
            <person name="Jiroutova K."/>
            <person name="Jorgensen R.E."/>
            <person name="Joubert Y."/>
            <person name="Kaplan A."/>
            <person name="Kroger N."/>
            <person name="Kroth P.G."/>
            <person name="La Roche J."/>
            <person name="Lindquist E."/>
            <person name="Lommer M."/>
            <person name="Martin-Jezequel V."/>
            <person name="Lopez P.J."/>
            <person name="Lucas S."/>
            <person name="Mangogna M."/>
            <person name="McGinnis K."/>
            <person name="Medlin L.K."/>
            <person name="Montsant A."/>
            <person name="Oudot-Le Secq M.P."/>
            <person name="Napoli C."/>
            <person name="Obornik M."/>
            <person name="Parker M.S."/>
            <person name="Petit J.L."/>
            <person name="Porcel B.M."/>
            <person name="Poulsen N."/>
            <person name="Robison M."/>
            <person name="Rychlewski L."/>
            <person name="Rynearson T.A."/>
            <person name="Schmutz J."/>
            <person name="Shapiro H."/>
            <person name="Siaut M."/>
            <person name="Stanley M."/>
            <person name="Sussman M.R."/>
            <person name="Taylor A.R."/>
            <person name="Vardi A."/>
            <person name="von Dassow P."/>
            <person name="Vyverman W."/>
            <person name="Willis A."/>
            <person name="Wyrwicz L.S."/>
            <person name="Rokhsar D.S."/>
            <person name="Weissenbach J."/>
            <person name="Armbrust E.V."/>
            <person name="Green B.R."/>
            <person name="Van de Peer Y."/>
            <person name="Grigoriev I.V."/>
        </authorList>
    </citation>
    <scope>NUCLEOTIDE SEQUENCE [LARGE SCALE GENOMIC DNA]</scope>
    <source>
        <strain evidence="7 8">CCAP 1055/1</strain>
    </source>
</reference>
<evidence type="ECO:0000256" key="2">
    <source>
        <dbReference type="ARBA" id="ARBA00023125"/>
    </source>
</evidence>
<sequence>MNLTECDERGADCKDRRASDASKSSLGAVSMDDENPLMTLVDAAASILGTKVARREVSVPGSPLGPQINVCSDAKASGLTVKESPNVIPGTKEDLFGSSSIKLTFAEQLFDILQNEENHDVLQWMPDGCSFIIVNHKKFILDKMPKLFNIRNMSSFVRKLGRWGFSRVHEKATRNSDIFRHPFFVREMREECRKKVKCIGRIPSSSNSKPSVGQVNGVPYKQHLYSVLHDRHLDDVCPRYGDRSDVPRSTSQPMSNLSEGSRSSLYRDDLLPSQGVHLTQSSPNRVTFLDEHLHRVLPELPFSNKSLLPSGLPANLPLFNKSKNSDLQYRGKEGVFVKASATSETSAAALFSQYEKQLQEHQIKRSSLASQLSQQSAYEEARWLSELDHQLAEQQVALEQRRVALEQQRIIKQRQVLMEQRQAMEKRFGGQVFDPRYSQATKGTGSLQEESRGNDNLTSSIADNLQRGRDGVCFTPNMSRKEAIRALLWEERELGFTGGRR</sequence>
<dbReference type="AlphaFoldDB" id="B7FUK2"/>
<dbReference type="InterPro" id="IPR036388">
    <property type="entry name" value="WH-like_DNA-bd_sf"/>
</dbReference>
<feature type="region of interest" description="Disordered" evidence="5">
    <location>
        <begin position="239"/>
        <end position="264"/>
    </location>
</feature>
<dbReference type="PANTHER" id="PTHR10015">
    <property type="entry name" value="HEAT SHOCK TRANSCRIPTION FACTOR"/>
    <property type="match status" value="1"/>
</dbReference>
<proteinExistence type="inferred from homology"/>
<evidence type="ECO:0000313" key="7">
    <source>
        <dbReference type="EMBL" id="EEC50277.1"/>
    </source>
</evidence>
<dbReference type="Proteomes" id="UP000000759">
    <property type="component" value="Chromosome 4"/>
</dbReference>
<dbReference type="PRINTS" id="PR00056">
    <property type="entry name" value="HSFDOMAIN"/>
</dbReference>